<name>A0ABT8VP73_9FLAO</name>
<reference evidence="2" key="1">
    <citation type="submission" date="2023-07" db="EMBL/GenBank/DDBJ databases">
        <title>Wenyingzhuangia sp. chi5 genome sequencing and assembly.</title>
        <authorList>
            <person name="Park S."/>
        </authorList>
    </citation>
    <scope>NUCLEOTIDE SEQUENCE</scope>
    <source>
        <strain evidence="2">Chi5</strain>
    </source>
</reference>
<dbReference type="SUPFAM" id="SSF54106">
    <property type="entry name" value="LysM domain"/>
    <property type="match status" value="1"/>
</dbReference>
<comment type="caution">
    <text evidence="2">The sequence shown here is derived from an EMBL/GenBank/DDBJ whole genome shotgun (WGS) entry which is preliminary data.</text>
</comment>
<dbReference type="PROSITE" id="PS51782">
    <property type="entry name" value="LYSM"/>
    <property type="match status" value="1"/>
</dbReference>
<accession>A0ABT8VP73</accession>
<sequence>MKLRSDAERSDYHVVEKKETLYSIAKKYNLTVDELKRMNHLRSNDLSIGQELKVED</sequence>
<dbReference type="InterPro" id="IPR018392">
    <property type="entry name" value="LysM"/>
</dbReference>
<protein>
    <submittedName>
        <fullName evidence="2">LysM peptidoglycan-binding domain-containing protein</fullName>
    </submittedName>
</protein>
<dbReference type="InterPro" id="IPR036779">
    <property type="entry name" value="LysM_dom_sf"/>
</dbReference>
<gene>
    <name evidence="2" type="ORF">QVZ41_02810</name>
</gene>
<keyword evidence="3" id="KW-1185">Reference proteome</keyword>
<dbReference type="Pfam" id="PF01476">
    <property type="entry name" value="LysM"/>
    <property type="match status" value="1"/>
</dbReference>
<evidence type="ECO:0000313" key="2">
    <source>
        <dbReference type="EMBL" id="MDO3693778.1"/>
    </source>
</evidence>
<feature type="domain" description="LysM" evidence="1">
    <location>
        <begin position="11"/>
        <end position="54"/>
    </location>
</feature>
<proteinExistence type="predicted"/>
<organism evidence="2 3">
    <name type="scientific">Wenyingzhuangia gilva</name>
    <dbReference type="NCBI Taxonomy" id="3057677"/>
    <lineage>
        <taxon>Bacteria</taxon>
        <taxon>Pseudomonadati</taxon>
        <taxon>Bacteroidota</taxon>
        <taxon>Flavobacteriia</taxon>
        <taxon>Flavobacteriales</taxon>
        <taxon>Flavobacteriaceae</taxon>
        <taxon>Wenyingzhuangia</taxon>
    </lineage>
</organism>
<dbReference type="EMBL" id="JAUMIT010000001">
    <property type="protein sequence ID" value="MDO3693778.1"/>
    <property type="molecule type" value="Genomic_DNA"/>
</dbReference>
<dbReference type="SMART" id="SM00257">
    <property type="entry name" value="LysM"/>
    <property type="match status" value="1"/>
</dbReference>
<dbReference type="CDD" id="cd00118">
    <property type="entry name" value="LysM"/>
    <property type="match status" value="1"/>
</dbReference>
<evidence type="ECO:0000259" key="1">
    <source>
        <dbReference type="PROSITE" id="PS51782"/>
    </source>
</evidence>
<dbReference type="Proteomes" id="UP001168642">
    <property type="component" value="Unassembled WGS sequence"/>
</dbReference>
<evidence type="ECO:0000313" key="3">
    <source>
        <dbReference type="Proteomes" id="UP001168642"/>
    </source>
</evidence>
<dbReference type="Gene3D" id="3.10.350.10">
    <property type="entry name" value="LysM domain"/>
    <property type="match status" value="1"/>
</dbReference>